<sequence length="99" mass="10533">MSSQKPNQYTTQYVAVPRQHQGQTPTQFTYQQQGGSATLNIWLSQGESASPYHNIGSYRPVTGSGSGASTWGAVPGSNGATRGSGQGSRNGSWQRSLRN</sequence>
<evidence type="ECO:0000313" key="2">
    <source>
        <dbReference type="EMBL" id="KAK1847211.1"/>
    </source>
</evidence>
<protein>
    <submittedName>
        <fullName evidence="2">Uncharacterized protein</fullName>
    </submittedName>
</protein>
<proteinExistence type="predicted"/>
<feature type="region of interest" description="Disordered" evidence="1">
    <location>
        <begin position="50"/>
        <end position="99"/>
    </location>
</feature>
<feature type="compositionally biased region" description="Polar residues" evidence="1">
    <location>
        <begin position="89"/>
        <end position="99"/>
    </location>
</feature>
<comment type="caution">
    <text evidence="2">The sequence shown here is derived from an EMBL/GenBank/DDBJ whole genome shotgun (WGS) entry which is preliminary data.</text>
</comment>
<evidence type="ECO:0000256" key="1">
    <source>
        <dbReference type="SAM" id="MobiDB-lite"/>
    </source>
</evidence>
<evidence type="ECO:0000313" key="3">
    <source>
        <dbReference type="Proteomes" id="UP001243330"/>
    </source>
</evidence>
<reference evidence="2" key="1">
    <citation type="submission" date="2023-01" db="EMBL/GenBank/DDBJ databases">
        <title>Colletotrichum chrysophilum M932 genome sequence.</title>
        <authorList>
            <person name="Baroncelli R."/>
        </authorList>
    </citation>
    <scope>NUCLEOTIDE SEQUENCE</scope>
    <source>
        <strain evidence="2">M932</strain>
    </source>
</reference>
<feature type="region of interest" description="Disordered" evidence="1">
    <location>
        <begin position="1"/>
        <end position="31"/>
    </location>
</feature>
<accession>A0AAD9AFH5</accession>
<feature type="compositionally biased region" description="Polar residues" evidence="1">
    <location>
        <begin position="1"/>
        <end position="13"/>
    </location>
</feature>
<keyword evidence="3" id="KW-1185">Reference proteome</keyword>
<gene>
    <name evidence="2" type="ORF">CCHR01_10128</name>
</gene>
<dbReference type="AlphaFoldDB" id="A0AAD9AFH5"/>
<dbReference type="EMBL" id="JAQOWY010000209">
    <property type="protein sequence ID" value="KAK1847211.1"/>
    <property type="molecule type" value="Genomic_DNA"/>
</dbReference>
<organism evidence="2 3">
    <name type="scientific">Colletotrichum chrysophilum</name>
    <dbReference type="NCBI Taxonomy" id="1836956"/>
    <lineage>
        <taxon>Eukaryota</taxon>
        <taxon>Fungi</taxon>
        <taxon>Dikarya</taxon>
        <taxon>Ascomycota</taxon>
        <taxon>Pezizomycotina</taxon>
        <taxon>Sordariomycetes</taxon>
        <taxon>Hypocreomycetidae</taxon>
        <taxon>Glomerellales</taxon>
        <taxon>Glomerellaceae</taxon>
        <taxon>Colletotrichum</taxon>
        <taxon>Colletotrichum gloeosporioides species complex</taxon>
    </lineage>
</organism>
<name>A0AAD9AFH5_9PEZI</name>
<dbReference type="Proteomes" id="UP001243330">
    <property type="component" value="Unassembled WGS sequence"/>
</dbReference>
<feature type="compositionally biased region" description="Polar residues" evidence="1">
    <location>
        <begin position="20"/>
        <end position="31"/>
    </location>
</feature>